<accession>A0A6A1WHF3</accession>
<dbReference type="SUPFAM" id="SSF53756">
    <property type="entry name" value="UDP-Glycosyltransferase/glycogen phosphorylase"/>
    <property type="match status" value="1"/>
</dbReference>
<gene>
    <name evidence="6" type="ORF">CJ030_MR2G000905</name>
</gene>
<reference evidence="6 7" key="1">
    <citation type="journal article" date="2019" name="Plant Biotechnol. J.">
        <title>The red bayberry genome and genetic basis of sex determination.</title>
        <authorList>
            <person name="Jia H.M."/>
            <person name="Jia H.J."/>
            <person name="Cai Q.L."/>
            <person name="Wang Y."/>
            <person name="Zhao H.B."/>
            <person name="Yang W.F."/>
            <person name="Wang G.Y."/>
            <person name="Li Y.H."/>
            <person name="Zhan D.L."/>
            <person name="Shen Y.T."/>
            <person name="Niu Q.F."/>
            <person name="Chang L."/>
            <person name="Qiu J."/>
            <person name="Zhao L."/>
            <person name="Xie H.B."/>
            <person name="Fu W.Y."/>
            <person name="Jin J."/>
            <person name="Li X.W."/>
            <person name="Jiao Y."/>
            <person name="Zhou C.C."/>
            <person name="Tu T."/>
            <person name="Chai C.Y."/>
            <person name="Gao J.L."/>
            <person name="Fan L.J."/>
            <person name="van de Weg E."/>
            <person name="Wang J.Y."/>
            <person name="Gao Z.S."/>
        </authorList>
    </citation>
    <scope>NUCLEOTIDE SEQUENCE [LARGE SCALE GENOMIC DNA]</scope>
    <source>
        <tissue evidence="6">Leaves</tissue>
    </source>
</reference>
<dbReference type="InterPro" id="IPR035595">
    <property type="entry name" value="UDP_glycos_trans_CS"/>
</dbReference>
<dbReference type="Pfam" id="PF00201">
    <property type="entry name" value="UDPGT"/>
    <property type="match status" value="1"/>
</dbReference>
<dbReference type="AlphaFoldDB" id="A0A6A1WHF3"/>
<dbReference type="PANTHER" id="PTHR11926:SF1392">
    <property type="entry name" value="GLYCOSYLTRANSFERASE"/>
    <property type="match status" value="1"/>
</dbReference>
<dbReference type="PROSITE" id="PS00375">
    <property type="entry name" value="UDPGT"/>
    <property type="match status" value="1"/>
</dbReference>
<proteinExistence type="inferred from homology"/>
<evidence type="ECO:0000313" key="7">
    <source>
        <dbReference type="Proteomes" id="UP000516437"/>
    </source>
</evidence>
<name>A0A6A1WHF3_9ROSI</name>
<dbReference type="GO" id="GO:0080044">
    <property type="term" value="F:quercetin 7-O-glucosyltransferase activity"/>
    <property type="evidence" value="ECO:0007669"/>
    <property type="project" value="TreeGrafter"/>
</dbReference>
<keyword evidence="3 4" id="KW-0808">Transferase</keyword>
<comment type="caution">
    <text evidence="6">The sequence shown here is derived from an EMBL/GenBank/DDBJ whole genome shotgun (WGS) entry which is preliminary data.</text>
</comment>
<dbReference type="EMBL" id="RXIC02000020">
    <property type="protein sequence ID" value="KAB1224273.1"/>
    <property type="molecule type" value="Genomic_DNA"/>
</dbReference>
<dbReference type="GO" id="GO:0080043">
    <property type="term" value="F:quercetin 3-O-glucosyltransferase activity"/>
    <property type="evidence" value="ECO:0007669"/>
    <property type="project" value="TreeGrafter"/>
</dbReference>
<evidence type="ECO:0000256" key="3">
    <source>
        <dbReference type="ARBA" id="ARBA00022679"/>
    </source>
</evidence>
<protein>
    <recommendedName>
        <fullName evidence="5">Glycosyltransferase</fullName>
        <ecNumber evidence="5">2.4.1.-</ecNumber>
    </recommendedName>
</protein>
<dbReference type="OrthoDB" id="5835829at2759"/>
<keyword evidence="7" id="KW-1185">Reference proteome</keyword>
<evidence type="ECO:0000256" key="2">
    <source>
        <dbReference type="ARBA" id="ARBA00022676"/>
    </source>
</evidence>
<sequence length="470" mass="52204">MDQQAHILILPFPAQGHIKPMLSLAALLCQAGLHVTFLNTDHNHHRLTHREALSTRFPTLHFESISDGLPTDHPRTFQHGGDQIISAIKSVTKPLFREMLADFGRKSELPITCVIADGIMSFAIDVAKELGICGITFRTFSACCLWAYFCLSKLIEEGLQLPVGGDDDMDQMVTGVPSMDGVLRRRDLPGTCRRQPDDPLSQFFIEETKAMTRASALILNTFDDLEAPILSHIAPLFPKVYTIGPLNALLRSRLGDDLSLSLSSSSSLWEADRSCIKWLDSQPLRSVIYVSFGSLVMLTHGQILEFWHGLVDSGKPFLWVIPIRRGAGAEQEILEELQAGTGEMGFLVDWAPQEEVLAHPSVGGFLTHSGWNSTLEGIVAGTPMICWPQIADQLINSRWVSEVWKVGLDMKDKCDRSTIKEMIRTLMEGRGRGEIIRSMNQLANSAHVCVREGGSSCHNLEKLIEDIRKL</sequence>
<evidence type="ECO:0000256" key="5">
    <source>
        <dbReference type="RuleBase" id="RU362057"/>
    </source>
</evidence>
<dbReference type="CDD" id="cd03784">
    <property type="entry name" value="GT1_Gtf-like"/>
    <property type="match status" value="1"/>
</dbReference>
<comment type="similarity">
    <text evidence="1 4">Belongs to the UDP-glycosyltransferase family.</text>
</comment>
<evidence type="ECO:0000256" key="4">
    <source>
        <dbReference type="RuleBase" id="RU003718"/>
    </source>
</evidence>
<dbReference type="Proteomes" id="UP000516437">
    <property type="component" value="Chromosome 2"/>
</dbReference>
<keyword evidence="2 4" id="KW-0328">Glycosyltransferase</keyword>
<dbReference type="FunFam" id="3.40.50.2000:FF:000060">
    <property type="entry name" value="Glycosyltransferase"/>
    <property type="match status" value="1"/>
</dbReference>
<evidence type="ECO:0000256" key="1">
    <source>
        <dbReference type="ARBA" id="ARBA00009995"/>
    </source>
</evidence>
<dbReference type="Gene3D" id="3.40.50.2000">
    <property type="entry name" value="Glycogen Phosphorylase B"/>
    <property type="match status" value="2"/>
</dbReference>
<dbReference type="EC" id="2.4.1.-" evidence="5"/>
<dbReference type="InterPro" id="IPR002213">
    <property type="entry name" value="UDP_glucos_trans"/>
</dbReference>
<dbReference type="FunFam" id="3.40.50.2000:FF:000065">
    <property type="entry name" value="Glycosyltransferase"/>
    <property type="match status" value="1"/>
</dbReference>
<organism evidence="6 7">
    <name type="scientific">Morella rubra</name>
    <name type="common">Chinese bayberry</name>
    <dbReference type="NCBI Taxonomy" id="262757"/>
    <lineage>
        <taxon>Eukaryota</taxon>
        <taxon>Viridiplantae</taxon>
        <taxon>Streptophyta</taxon>
        <taxon>Embryophyta</taxon>
        <taxon>Tracheophyta</taxon>
        <taxon>Spermatophyta</taxon>
        <taxon>Magnoliopsida</taxon>
        <taxon>eudicotyledons</taxon>
        <taxon>Gunneridae</taxon>
        <taxon>Pentapetalae</taxon>
        <taxon>rosids</taxon>
        <taxon>fabids</taxon>
        <taxon>Fagales</taxon>
        <taxon>Myricaceae</taxon>
        <taxon>Morella</taxon>
    </lineage>
</organism>
<dbReference type="PANTHER" id="PTHR11926">
    <property type="entry name" value="GLUCOSYL/GLUCURONOSYL TRANSFERASES"/>
    <property type="match status" value="1"/>
</dbReference>
<evidence type="ECO:0000313" key="6">
    <source>
        <dbReference type="EMBL" id="KAB1224273.1"/>
    </source>
</evidence>